<dbReference type="AlphaFoldDB" id="A0A078ANW4"/>
<keyword evidence="6" id="KW-0931">ER-Golgi transport</keyword>
<evidence type="ECO:0000256" key="3">
    <source>
        <dbReference type="ARBA" id="ARBA00022448"/>
    </source>
</evidence>
<keyword evidence="4 11" id="KW-0812">Transmembrane</keyword>
<organism evidence="12 13">
    <name type="scientific">Stylonychia lemnae</name>
    <name type="common">Ciliate</name>
    <dbReference type="NCBI Taxonomy" id="5949"/>
    <lineage>
        <taxon>Eukaryota</taxon>
        <taxon>Sar</taxon>
        <taxon>Alveolata</taxon>
        <taxon>Ciliophora</taxon>
        <taxon>Intramacronucleata</taxon>
        <taxon>Spirotrichea</taxon>
        <taxon>Stichotrichia</taxon>
        <taxon>Sporadotrichida</taxon>
        <taxon>Oxytrichidae</taxon>
        <taxon>Stylonychinae</taxon>
        <taxon>Stylonychia</taxon>
    </lineage>
</organism>
<feature type="transmembrane region" description="Helical" evidence="11">
    <location>
        <begin position="31"/>
        <end position="55"/>
    </location>
</feature>
<dbReference type="GO" id="GO:0015031">
    <property type="term" value="P:protein transport"/>
    <property type="evidence" value="ECO:0007669"/>
    <property type="project" value="UniProtKB-KW"/>
</dbReference>
<evidence type="ECO:0000256" key="2">
    <source>
        <dbReference type="ARBA" id="ARBA00010120"/>
    </source>
</evidence>
<evidence type="ECO:0000256" key="6">
    <source>
        <dbReference type="ARBA" id="ARBA00022892"/>
    </source>
</evidence>
<dbReference type="GO" id="GO:0046923">
    <property type="term" value="F:ER retention sequence binding"/>
    <property type="evidence" value="ECO:0007669"/>
    <property type="project" value="InterPro"/>
</dbReference>
<evidence type="ECO:0000256" key="11">
    <source>
        <dbReference type="SAM" id="Phobius"/>
    </source>
</evidence>
<keyword evidence="3" id="KW-0813">Transport</keyword>
<sequence length="197" mass="22709">MYGVSIDTQICLMFAAVARVLWMWDTQLTKLTISMIEIILAVGMHAYIIFLCYQYKDTIYKGIKEKYLKSPVLILACAVFSVILHPGTKGDFFFTLQMLVSFTIFLEAVALIPQLLHLRQNRDPEGLTSTYLYCLGGSRSVRFFFWIAMITNNDTFWYLILADLIHTFLLIGFFYLYRQTLKSGGGPILAFTDKKQF</sequence>
<dbReference type="PANTHER" id="PTHR10585">
    <property type="entry name" value="ER LUMEN PROTEIN RETAINING RECEPTOR"/>
    <property type="match status" value="1"/>
</dbReference>
<evidence type="ECO:0000256" key="7">
    <source>
        <dbReference type="ARBA" id="ARBA00022927"/>
    </source>
</evidence>
<dbReference type="Proteomes" id="UP000039865">
    <property type="component" value="Unassembled WGS sequence"/>
</dbReference>
<evidence type="ECO:0000256" key="10">
    <source>
        <dbReference type="ARBA" id="ARBA00023170"/>
    </source>
</evidence>
<feature type="transmembrane region" description="Helical" evidence="11">
    <location>
        <begin position="92"/>
        <end position="118"/>
    </location>
</feature>
<dbReference type="PRINTS" id="PR00660">
    <property type="entry name" value="ERLUMENR"/>
</dbReference>
<dbReference type="GO" id="GO:0005789">
    <property type="term" value="C:endoplasmic reticulum membrane"/>
    <property type="evidence" value="ECO:0007669"/>
    <property type="project" value="UniProtKB-SubCell"/>
</dbReference>
<evidence type="ECO:0000256" key="1">
    <source>
        <dbReference type="ARBA" id="ARBA00004477"/>
    </source>
</evidence>
<keyword evidence="7" id="KW-0653">Protein transport</keyword>
<gene>
    <name evidence="12" type="primary">Contig14243.g15169</name>
    <name evidence="12" type="ORF">STYLEM_12895</name>
</gene>
<name>A0A078ANW4_STYLE</name>
<comment type="similarity">
    <text evidence="2">Belongs to the ERD2 family.</text>
</comment>
<evidence type="ECO:0000256" key="4">
    <source>
        <dbReference type="ARBA" id="ARBA00022692"/>
    </source>
</evidence>
<dbReference type="InterPro" id="IPR000133">
    <property type="entry name" value="ER_ret_rcpt"/>
</dbReference>
<dbReference type="GO" id="GO:0006621">
    <property type="term" value="P:protein retention in ER lumen"/>
    <property type="evidence" value="ECO:0007669"/>
    <property type="project" value="InterPro"/>
</dbReference>
<evidence type="ECO:0000256" key="8">
    <source>
        <dbReference type="ARBA" id="ARBA00022989"/>
    </source>
</evidence>
<feature type="transmembrane region" description="Helical" evidence="11">
    <location>
        <begin position="156"/>
        <end position="177"/>
    </location>
</feature>
<comment type="subcellular location">
    <subcellularLocation>
        <location evidence="1">Endoplasmic reticulum membrane</location>
        <topology evidence="1">Multi-pass membrane protein</topology>
    </subcellularLocation>
</comment>
<dbReference type="InParanoid" id="A0A078ANW4"/>
<dbReference type="Pfam" id="PF00810">
    <property type="entry name" value="ER_lumen_recept"/>
    <property type="match status" value="1"/>
</dbReference>
<keyword evidence="5" id="KW-0256">Endoplasmic reticulum</keyword>
<dbReference type="EMBL" id="CCKQ01012233">
    <property type="protein sequence ID" value="CDW83844.1"/>
    <property type="molecule type" value="Genomic_DNA"/>
</dbReference>
<evidence type="ECO:0000313" key="12">
    <source>
        <dbReference type="EMBL" id="CDW83844.1"/>
    </source>
</evidence>
<keyword evidence="10 12" id="KW-0675">Receptor</keyword>
<keyword evidence="13" id="KW-1185">Reference proteome</keyword>
<accession>A0A078ANW4</accession>
<dbReference type="OrthoDB" id="7694678at2759"/>
<keyword evidence="9 11" id="KW-0472">Membrane</keyword>
<protein>
    <submittedName>
        <fullName evidence="12">Er lumen protein retaining receptor</fullName>
    </submittedName>
</protein>
<feature type="transmembrane region" description="Helical" evidence="11">
    <location>
        <begin position="67"/>
        <end position="86"/>
    </location>
</feature>
<evidence type="ECO:0000256" key="5">
    <source>
        <dbReference type="ARBA" id="ARBA00022824"/>
    </source>
</evidence>
<feature type="transmembrane region" description="Helical" evidence="11">
    <location>
        <begin position="130"/>
        <end position="150"/>
    </location>
</feature>
<dbReference type="OMA" id="DIMFIWI"/>
<evidence type="ECO:0000313" key="13">
    <source>
        <dbReference type="Proteomes" id="UP000039865"/>
    </source>
</evidence>
<dbReference type="GO" id="GO:0016192">
    <property type="term" value="P:vesicle-mediated transport"/>
    <property type="evidence" value="ECO:0007669"/>
    <property type="project" value="UniProtKB-KW"/>
</dbReference>
<keyword evidence="8 11" id="KW-1133">Transmembrane helix</keyword>
<proteinExistence type="inferred from homology"/>
<reference evidence="12 13" key="1">
    <citation type="submission" date="2014-06" db="EMBL/GenBank/DDBJ databases">
        <authorList>
            <person name="Swart Estienne"/>
        </authorList>
    </citation>
    <scope>NUCLEOTIDE SEQUENCE [LARGE SCALE GENOMIC DNA]</scope>
    <source>
        <strain evidence="12 13">130c</strain>
    </source>
</reference>
<evidence type="ECO:0000256" key="9">
    <source>
        <dbReference type="ARBA" id="ARBA00023136"/>
    </source>
</evidence>